<dbReference type="EMBL" id="SEYY01004363">
    <property type="protein sequence ID" value="KAB7503821.1"/>
    <property type="molecule type" value="Genomic_DNA"/>
</dbReference>
<dbReference type="SUPFAM" id="SSF56204">
    <property type="entry name" value="Hect, E3 ligase catalytic domain"/>
    <property type="match status" value="1"/>
</dbReference>
<dbReference type="OrthoDB" id="8068875at2759"/>
<evidence type="ECO:0000256" key="4">
    <source>
        <dbReference type="ARBA" id="ARBA00022679"/>
    </source>
</evidence>
<evidence type="ECO:0000256" key="10">
    <source>
        <dbReference type="PROSITE-ProRule" id="PRU00104"/>
    </source>
</evidence>
<dbReference type="GO" id="GO:0014069">
    <property type="term" value="C:postsynaptic density"/>
    <property type="evidence" value="ECO:0007669"/>
    <property type="project" value="UniProtKB-SubCell"/>
</dbReference>
<dbReference type="PANTHER" id="PTHR45700:SF3">
    <property type="entry name" value="UBIQUITIN-PROTEIN LIGASE E3B"/>
    <property type="match status" value="1"/>
</dbReference>
<gene>
    <name evidence="12" type="primary">ube3b</name>
    <name evidence="12" type="ORF">Anas_10684</name>
</gene>
<dbReference type="Proteomes" id="UP000326759">
    <property type="component" value="Unassembled WGS sequence"/>
</dbReference>
<reference evidence="12 13" key="1">
    <citation type="journal article" date="2019" name="PLoS Biol.">
        <title>Sex chromosomes control vertical transmission of feminizing Wolbachia symbionts in an isopod.</title>
        <authorList>
            <person name="Becking T."/>
            <person name="Chebbi M.A."/>
            <person name="Giraud I."/>
            <person name="Moumen B."/>
            <person name="Laverre T."/>
            <person name="Caubet Y."/>
            <person name="Peccoud J."/>
            <person name="Gilbert C."/>
            <person name="Cordaux R."/>
        </authorList>
    </citation>
    <scope>NUCLEOTIDE SEQUENCE [LARGE SCALE GENOMIC DNA]</scope>
    <source>
        <strain evidence="12">ANa2</strain>
        <tissue evidence="12">Whole body excluding digestive tract and cuticle</tissue>
    </source>
</reference>
<evidence type="ECO:0000256" key="7">
    <source>
        <dbReference type="ARBA" id="ARBA00034105"/>
    </source>
</evidence>
<dbReference type="Pfam" id="PF00612">
    <property type="entry name" value="IQ"/>
    <property type="match status" value="1"/>
</dbReference>
<name>A0A5N5TB57_9CRUS</name>
<dbReference type="Gene3D" id="3.30.2160.10">
    <property type="entry name" value="Hect, E3 ligase catalytic domain"/>
    <property type="match status" value="1"/>
</dbReference>
<dbReference type="AlphaFoldDB" id="A0A5N5TB57"/>
<feature type="active site" description="Glycyl thioester intermediate" evidence="10">
    <location>
        <position position="986"/>
    </location>
</feature>
<evidence type="ECO:0000313" key="13">
    <source>
        <dbReference type="Proteomes" id="UP000326759"/>
    </source>
</evidence>
<proteinExistence type="predicted"/>
<keyword evidence="12" id="KW-0436">Ligase</keyword>
<comment type="subcellular location">
    <subcellularLocation>
        <location evidence="7">Postsynaptic density</location>
    </subcellularLocation>
</comment>
<dbReference type="FunFam" id="3.30.2410.10:FF:000012">
    <property type="entry name" value="Ubiquitin-protein ligase E3B"/>
    <property type="match status" value="1"/>
</dbReference>
<dbReference type="CDD" id="cd00078">
    <property type="entry name" value="HECTc"/>
    <property type="match status" value="1"/>
</dbReference>
<evidence type="ECO:0000256" key="2">
    <source>
        <dbReference type="ARBA" id="ARBA00004906"/>
    </source>
</evidence>
<protein>
    <recommendedName>
        <fullName evidence="8">Ubiquitin-protein ligase E3B</fullName>
        <ecNumber evidence="3">2.3.2.26</ecNumber>
    </recommendedName>
    <alternativeName>
        <fullName evidence="9">HECT-type ubiquitin transferase E3B</fullName>
    </alternativeName>
</protein>
<dbReference type="GO" id="GO:0009966">
    <property type="term" value="P:regulation of signal transduction"/>
    <property type="evidence" value="ECO:0007669"/>
    <property type="project" value="UniProtKB-ARBA"/>
</dbReference>
<dbReference type="Pfam" id="PF00632">
    <property type="entry name" value="HECT"/>
    <property type="match status" value="1"/>
</dbReference>
<dbReference type="InterPro" id="IPR044611">
    <property type="entry name" value="E3A/B/C-like"/>
</dbReference>
<evidence type="ECO:0000256" key="5">
    <source>
        <dbReference type="ARBA" id="ARBA00022786"/>
    </source>
</evidence>
<evidence type="ECO:0000256" key="9">
    <source>
        <dbReference type="ARBA" id="ARBA00077267"/>
    </source>
</evidence>
<evidence type="ECO:0000256" key="1">
    <source>
        <dbReference type="ARBA" id="ARBA00000885"/>
    </source>
</evidence>
<dbReference type="PROSITE" id="PS50237">
    <property type="entry name" value="HECT"/>
    <property type="match status" value="1"/>
</dbReference>
<dbReference type="GO" id="GO:0061630">
    <property type="term" value="F:ubiquitin protein ligase activity"/>
    <property type="evidence" value="ECO:0007669"/>
    <property type="project" value="UniProtKB-EC"/>
</dbReference>
<accession>A0A5N5TB57</accession>
<dbReference type="CDD" id="cd23767">
    <property type="entry name" value="IQCD"/>
    <property type="match status" value="1"/>
</dbReference>
<evidence type="ECO:0000256" key="6">
    <source>
        <dbReference type="ARBA" id="ARBA00023018"/>
    </source>
</evidence>
<keyword evidence="5 10" id="KW-0833">Ubl conjugation pathway</keyword>
<evidence type="ECO:0000256" key="8">
    <source>
        <dbReference type="ARBA" id="ARBA00067505"/>
    </source>
</evidence>
<organism evidence="12 13">
    <name type="scientific">Armadillidium nasatum</name>
    <dbReference type="NCBI Taxonomy" id="96803"/>
    <lineage>
        <taxon>Eukaryota</taxon>
        <taxon>Metazoa</taxon>
        <taxon>Ecdysozoa</taxon>
        <taxon>Arthropoda</taxon>
        <taxon>Crustacea</taxon>
        <taxon>Multicrustacea</taxon>
        <taxon>Malacostraca</taxon>
        <taxon>Eumalacostraca</taxon>
        <taxon>Peracarida</taxon>
        <taxon>Isopoda</taxon>
        <taxon>Oniscidea</taxon>
        <taxon>Crinocheta</taxon>
        <taxon>Armadillidiidae</taxon>
        <taxon>Armadillidium</taxon>
    </lineage>
</organism>
<keyword evidence="13" id="KW-1185">Reference proteome</keyword>
<comment type="catalytic activity">
    <reaction evidence="1">
        <text>S-ubiquitinyl-[E2 ubiquitin-conjugating enzyme]-L-cysteine + [acceptor protein]-L-lysine = [E2 ubiquitin-conjugating enzyme]-L-cysteine + N(6)-ubiquitinyl-[acceptor protein]-L-lysine.</text>
        <dbReference type="EC" id="2.3.2.26"/>
    </reaction>
</comment>
<evidence type="ECO:0000256" key="3">
    <source>
        <dbReference type="ARBA" id="ARBA00012485"/>
    </source>
</evidence>
<dbReference type="GO" id="GO:0016874">
    <property type="term" value="F:ligase activity"/>
    <property type="evidence" value="ECO:0007669"/>
    <property type="project" value="UniProtKB-KW"/>
</dbReference>
<dbReference type="GO" id="GO:0000209">
    <property type="term" value="P:protein polyubiquitination"/>
    <property type="evidence" value="ECO:0007669"/>
    <property type="project" value="InterPro"/>
</dbReference>
<dbReference type="PROSITE" id="PS50096">
    <property type="entry name" value="IQ"/>
    <property type="match status" value="1"/>
</dbReference>
<dbReference type="InterPro" id="IPR035983">
    <property type="entry name" value="Hect_E3_ubiquitin_ligase"/>
</dbReference>
<evidence type="ECO:0000313" key="12">
    <source>
        <dbReference type="EMBL" id="KAB7503821.1"/>
    </source>
</evidence>
<comment type="caution">
    <text evidence="12">The sequence shown here is derived from an EMBL/GenBank/DDBJ whole genome shotgun (WGS) entry which is preliminary data.</text>
</comment>
<keyword evidence="4" id="KW-0808">Transferase</keyword>
<dbReference type="Gene3D" id="3.90.1750.10">
    <property type="entry name" value="Hect, E3 ligase catalytic domains"/>
    <property type="match status" value="1"/>
</dbReference>
<dbReference type="EC" id="2.3.2.26" evidence="3"/>
<feature type="domain" description="HECT" evidence="11">
    <location>
        <begin position="653"/>
        <end position="1018"/>
    </location>
</feature>
<dbReference type="InterPro" id="IPR000569">
    <property type="entry name" value="HECT_dom"/>
</dbReference>
<dbReference type="Gene3D" id="3.30.2410.10">
    <property type="entry name" value="Hect, E3 ligase catalytic domain"/>
    <property type="match status" value="1"/>
</dbReference>
<keyword evidence="6" id="KW-0770">Synapse</keyword>
<dbReference type="PANTHER" id="PTHR45700">
    <property type="entry name" value="UBIQUITIN-PROTEIN LIGASE E3C"/>
    <property type="match status" value="1"/>
</dbReference>
<dbReference type="FunFam" id="3.30.2160.10:FF:000002">
    <property type="entry name" value="Putative Ubiquitin-protein ligase E3C"/>
    <property type="match status" value="1"/>
</dbReference>
<dbReference type="SMART" id="SM00119">
    <property type="entry name" value="HECTc"/>
    <property type="match status" value="1"/>
</dbReference>
<dbReference type="GO" id="GO:0006511">
    <property type="term" value="P:ubiquitin-dependent protein catabolic process"/>
    <property type="evidence" value="ECO:0007669"/>
    <property type="project" value="TreeGrafter"/>
</dbReference>
<sequence>MFPSNESKRGAFLEHVREAREERMAERLRDVAAVKIQAHIRGWLVRESEKKKIRNEFDEIFGLESTLLPDLKNIPHATIVFKKAVRLFKIFERDKDCKRLEIYTRYLLSSMDSDDLKISYVCCAMNKALTLQWIQHIKEVAVRACEELEFLHVEVASENRLVSLYLHLLLIFSATTTWRLLQQEHLQPLRPALNKLTQNIMAELVTKGIYHTLQQVLIKGLCRGKPAIRGPAITTIITLSLRPFLASEQSHNILSLMAIHIFSVPALIHHLVTLAPDGLRMFHSHKIFEKILEFVYEEQNLRIVFNTLEGCYALCLLANLVHLAYLERETSLPELAFPTFSASVAAVNKSSNLNKTESLPPSALSVRPKSFFKKALEGTWSNPMSSDASSLGYNGSKTVLKLGSPEVTKVCHICSLYYMTTSTLSQLKMDILTGICHRSDVLRSLWVVLLSLGPNCGLKTFLNLLSVTTKTSAPEFQFLILFFDATTHLVSVLDDMEMYEQQKPCTIEDYKILSNFLNHLTYKMLKNNLVDIRNVGGCPLFSSAHTLLKLLLKRNARRPFVADNHWYISEMNVLGLMGELEKGKKLAQVLIQKIPHILSHEDRVLLFRNFITKEKISLGVLDNSSGTTINPTIIAVRREALVEDGYRQLASLSPTALKGVIRVRFINQQGLDEAGIDQDGVFKEFLEETLKKVFDPSLNLFRLTNEERLFPSPTSSLTEDHLQLLEFTGKMLGKAVYEGILVDCPFASFFLSQLIGEQHSALYSFIDELPSLDSELYKNLTYVKHYEGDVSDLDLTFSYDEDYLGQVKTHELRPGGRGICLTNENKILYIHLMAHFKLHTQIKDQTRAFVKGFRALVQQDWLSLFSVPELQRLISGDNVELDLQDLRQHTHYYGGFHDKHRVICWLWDILKNDFSEHEKRLFLKFVTSCSKPPLLGFSNLEPPFSIRCVEVTDDEDTGDTIGSVLRGFFAIRKKDPVNRLPTSSTCFNLLKLPNYQKRSNLKEKLRYAIHSNTGFELS</sequence>
<comment type="pathway">
    <text evidence="2">Protein modification; protein ubiquitination.</text>
</comment>
<dbReference type="InterPro" id="IPR000048">
    <property type="entry name" value="IQ_motif_EF-hand-BS"/>
</dbReference>
<evidence type="ECO:0000259" key="11">
    <source>
        <dbReference type="PROSITE" id="PS50237"/>
    </source>
</evidence>